<evidence type="ECO:0000256" key="4">
    <source>
        <dbReference type="ARBA" id="ARBA00022833"/>
    </source>
</evidence>
<keyword evidence="3 8" id="KW-0863">Zinc-finger</keyword>
<dbReference type="Pfam" id="PF02892">
    <property type="entry name" value="zf-BED"/>
    <property type="match status" value="1"/>
</dbReference>
<dbReference type="PANTHER" id="PTHR46481">
    <property type="entry name" value="ZINC FINGER BED DOMAIN-CONTAINING PROTEIN 4"/>
    <property type="match status" value="1"/>
</dbReference>
<keyword evidence="2" id="KW-0479">Metal-binding</keyword>
<dbReference type="AlphaFoldDB" id="A0A226D8B9"/>
<dbReference type="OMA" id="TICNYLE"/>
<dbReference type="PANTHER" id="PTHR46481:SF10">
    <property type="entry name" value="ZINC FINGER BED DOMAIN-CONTAINING PROTEIN 39"/>
    <property type="match status" value="1"/>
</dbReference>
<reference evidence="10 11" key="1">
    <citation type="submission" date="2015-12" db="EMBL/GenBank/DDBJ databases">
        <title>The genome of Folsomia candida.</title>
        <authorList>
            <person name="Faddeeva A."/>
            <person name="Derks M.F."/>
            <person name="Anvar Y."/>
            <person name="Smit S."/>
            <person name="Van Straalen N."/>
            <person name="Roelofs D."/>
        </authorList>
    </citation>
    <scope>NUCLEOTIDE SEQUENCE [LARGE SCALE GENOMIC DNA]</scope>
    <source>
        <strain evidence="10 11">VU population</strain>
        <tissue evidence="10">Whole body</tissue>
    </source>
</reference>
<dbReference type="SUPFAM" id="SSF53098">
    <property type="entry name" value="Ribonuclease H-like"/>
    <property type="match status" value="1"/>
</dbReference>
<comment type="caution">
    <text evidence="10">The sequence shown here is derived from an EMBL/GenBank/DDBJ whole genome shotgun (WGS) entry which is preliminary data.</text>
</comment>
<keyword evidence="6" id="KW-0804">Transcription</keyword>
<keyword evidence="4" id="KW-0862">Zinc</keyword>
<dbReference type="GO" id="GO:0003677">
    <property type="term" value="F:DNA binding"/>
    <property type="evidence" value="ECO:0007669"/>
    <property type="project" value="InterPro"/>
</dbReference>
<evidence type="ECO:0000256" key="6">
    <source>
        <dbReference type="ARBA" id="ARBA00023163"/>
    </source>
</evidence>
<evidence type="ECO:0000256" key="7">
    <source>
        <dbReference type="ARBA" id="ARBA00023242"/>
    </source>
</evidence>
<keyword evidence="11" id="KW-1185">Reference proteome</keyword>
<proteinExistence type="predicted"/>
<dbReference type="InterPro" id="IPR052035">
    <property type="entry name" value="ZnF_BED_domain_contain"/>
</dbReference>
<dbReference type="GO" id="GO:0009791">
    <property type="term" value="P:post-embryonic development"/>
    <property type="evidence" value="ECO:0007669"/>
    <property type="project" value="UniProtKB-ARBA"/>
</dbReference>
<dbReference type="GO" id="GO:0005634">
    <property type="term" value="C:nucleus"/>
    <property type="evidence" value="ECO:0007669"/>
    <property type="project" value="UniProtKB-SubCell"/>
</dbReference>
<gene>
    <name evidence="10" type="ORF">Fcan01_24297</name>
</gene>
<feature type="domain" description="BED-type" evidence="9">
    <location>
        <begin position="32"/>
        <end position="88"/>
    </location>
</feature>
<dbReference type="GO" id="GO:0008270">
    <property type="term" value="F:zinc ion binding"/>
    <property type="evidence" value="ECO:0007669"/>
    <property type="project" value="UniProtKB-KW"/>
</dbReference>
<keyword evidence="5" id="KW-0805">Transcription regulation</keyword>
<evidence type="ECO:0000313" key="10">
    <source>
        <dbReference type="EMBL" id="OXA40987.1"/>
    </source>
</evidence>
<dbReference type="OrthoDB" id="117690at2759"/>
<dbReference type="Proteomes" id="UP000198287">
    <property type="component" value="Unassembled WGS sequence"/>
</dbReference>
<dbReference type="InterPro" id="IPR003656">
    <property type="entry name" value="Znf_BED"/>
</dbReference>
<dbReference type="SUPFAM" id="SSF140996">
    <property type="entry name" value="Hermes dimerisation domain"/>
    <property type="match status" value="1"/>
</dbReference>
<evidence type="ECO:0000256" key="8">
    <source>
        <dbReference type="PROSITE-ProRule" id="PRU00027"/>
    </source>
</evidence>
<dbReference type="InterPro" id="IPR012337">
    <property type="entry name" value="RNaseH-like_sf"/>
</dbReference>
<evidence type="ECO:0000259" key="9">
    <source>
        <dbReference type="PROSITE" id="PS50808"/>
    </source>
</evidence>
<organism evidence="10 11">
    <name type="scientific">Folsomia candida</name>
    <name type="common">Springtail</name>
    <dbReference type="NCBI Taxonomy" id="158441"/>
    <lineage>
        <taxon>Eukaryota</taxon>
        <taxon>Metazoa</taxon>
        <taxon>Ecdysozoa</taxon>
        <taxon>Arthropoda</taxon>
        <taxon>Hexapoda</taxon>
        <taxon>Collembola</taxon>
        <taxon>Entomobryomorpha</taxon>
        <taxon>Isotomoidea</taxon>
        <taxon>Isotomidae</taxon>
        <taxon>Proisotominae</taxon>
        <taxon>Folsomia</taxon>
    </lineage>
</organism>
<name>A0A226D8B9_FOLCA</name>
<accession>A0A226D8B9</accession>
<dbReference type="SUPFAM" id="SSF57667">
    <property type="entry name" value="beta-beta-alpha zinc fingers"/>
    <property type="match status" value="1"/>
</dbReference>
<comment type="subcellular location">
    <subcellularLocation>
        <location evidence="1">Nucleus</location>
    </subcellularLocation>
</comment>
<evidence type="ECO:0000256" key="1">
    <source>
        <dbReference type="ARBA" id="ARBA00004123"/>
    </source>
</evidence>
<protein>
    <submittedName>
        <fullName evidence="10">Zinc finger BED domain-containing protein 4</fullName>
    </submittedName>
</protein>
<evidence type="ECO:0000256" key="3">
    <source>
        <dbReference type="ARBA" id="ARBA00022771"/>
    </source>
</evidence>
<evidence type="ECO:0000256" key="2">
    <source>
        <dbReference type="ARBA" id="ARBA00022723"/>
    </source>
</evidence>
<dbReference type="STRING" id="158441.A0A226D8B9"/>
<evidence type="ECO:0000256" key="5">
    <source>
        <dbReference type="ARBA" id="ARBA00023015"/>
    </source>
</evidence>
<keyword evidence="7" id="KW-0539">Nucleus</keyword>
<dbReference type="EMBL" id="LNIX01000031">
    <property type="protein sequence ID" value="OXA40987.1"/>
    <property type="molecule type" value="Genomic_DNA"/>
</dbReference>
<dbReference type="SMART" id="SM00614">
    <property type="entry name" value="ZnF_BED"/>
    <property type="match status" value="1"/>
</dbReference>
<dbReference type="PROSITE" id="PS50808">
    <property type="entry name" value="ZF_BED"/>
    <property type="match status" value="1"/>
</dbReference>
<sequence>MASSSNGNSTESENAVSRSSAVLLRQAGVSNAKRSGVWMWFKEDEEDKNKAKCNLCSSPISCGTEDRRSTSSMKRHLDARHKKEFKLAFPKDDVEFEEKEMDVAFTSAAKRPKMTQQTIEESLQATKLWDIMDPRAVKIHYAIGEMIAVDVLPFNIMDKIGFNNFSSIIQPRYKVPGRTFMNTKIVPDIYARSRQKIQEAVDQEPWISFTTDIWTSSCNNFSFISFTAHLNSESFSNHHVVLNCKYFPGSHTGSTIEGILNEILSEWNIEKSRVHLLVADSAANIVKGINNADLALVPCFSHKIQLAYQDSIRAQKTVNDLISRAKNIVSKFNQSPKNCELLKDKQNEAGLIPKKLLQDIATRWNSTFYMLERMNELKQFIGALSTEIKFANLRRGASPPAPLRS</sequence>
<evidence type="ECO:0000313" key="11">
    <source>
        <dbReference type="Proteomes" id="UP000198287"/>
    </source>
</evidence>
<dbReference type="InterPro" id="IPR036236">
    <property type="entry name" value="Znf_C2H2_sf"/>
</dbReference>